<dbReference type="Pfam" id="PF08352">
    <property type="entry name" value="oligo_HPY"/>
    <property type="match status" value="1"/>
</dbReference>
<dbReference type="InterPro" id="IPR017871">
    <property type="entry name" value="ABC_transporter-like_CS"/>
</dbReference>
<evidence type="ECO:0000256" key="1">
    <source>
        <dbReference type="ARBA" id="ARBA00005417"/>
    </source>
</evidence>
<accession>A0A1U7M722</accession>
<proteinExistence type="inferred from homology"/>
<dbReference type="NCBIfam" id="NF008453">
    <property type="entry name" value="PRK11308.1"/>
    <property type="match status" value="1"/>
</dbReference>
<dbReference type="SUPFAM" id="SSF52540">
    <property type="entry name" value="P-loop containing nucleoside triphosphate hydrolases"/>
    <property type="match status" value="1"/>
</dbReference>
<dbReference type="SMART" id="SM00382">
    <property type="entry name" value="AAA"/>
    <property type="match status" value="1"/>
</dbReference>
<dbReference type="GO" id="GO:0016887">
    <property type="term" value="F:ATP hydrolysis activity"/>
    <property type="evidence" value="ECO:0007669"/>
    <property type="project" value="InterPro"/>
</dbReference>
<dbReference type="Pfam" id="PF00005">
    <property type="entry name" value="ABC_tran"/>
    <property type="match status" value="1"/>
</dbReference>
<dbReference type="NCBIfam" id="TIGR01727">
    <property type="entry name" value="oligo_HPY"/>
    <property type="match status" value="1"/>
</dbReference>
<comment type="caution">
    <text evidence="6">The sequence shown here is derived from an EMBL/GenBank/DDBJ whole genome shotgun (WGS) entry which is preliminary data.</text>
</comment>
<keyword evidence="2" id="KW-0813">Transport</keyword>
<evidence type="ECO:0000259" key="5">
    <source>
        <dbReference type="PROSITE" id="PS50893"/>
    </source>
</evidence>
<organism evidence="6 7">
    <name type="scientific">Tissierella creatinophila DSM 6911</name>
    <dbReference type="NCBI Taxonomy" id="1123403"/>
    <lineage>
        <taxon>Bacteria</taxon>
        <taxon>Bacillati</taxon>
        <taxon>Bacillota</taxon>
        <taxon>Tissierellia</taxon>
        <taxon>Tissierellales</taxon>
        <taxon>Tissierellaceae</taxon>
        <taxon>Tissierella</taxon>
    </lineage>
</organism>
<dbReference type="GO" id="GO:0005524">
    <property type="term" value="F:ATP binding"/>
    <property type="evidence" value="ECO:0007669"/>
    <property type="project" value="UniProtKB-KW"/>
</dbReference>
<evidence type="ECO:0000256" key="4">
    <source>
        <dbReference type="ARBA" id="ARBA00022840"/>
    </source>
</evidence>
<protein>
    <submittedName>
        <fullName evidence="6">Oligopeptide transport ATP-binding protein OppF</fullName>
    </submittedName>
</protein>
<keyword evidence="3" id="KW-0547">Nucleotide-binding</keyword>
<dbReference type="GO" id="GO:0015833">
    <property type="term" value="P:peptide transport"/>
    <property type="evidence" value="ECO:0007669"/>
    <property type="project" value="InterPro"/>
</dbReference>
<feature type="domain" description="ABC transporter" evidence="5">
    <location>
        <begin position="17"/>
        <end position="256"/>
    </location>
</feature>
<dbReference type="RefSeq" id="WP_075725407.1">
    <property type="nucleotide sequence ID" value="NZ_LTDM01000011.1"/>
</dbReference>
<comment type="similarity">
    <text evidence="1">Belongs to the ABC transporter superfamily.</text>
</comment>
<dbReference type="Proteomes" id="UP000186112">
    <property type="component" value="Unassembled WGS sequence"/>
</dbReference>
<keyword evidence="7" id="KW-1185">Reference proteome</keyword>
<dbReference type="InterPro" id="IPR003439">
    <property type="entry name" value="ABC_transporter-like_ATP-bd"/>
</dbReference>
<evidence type="ECO:0000256" key="2">
    <source>
        <dbReference type="ARBA" id="ARBA00022448"/>
    </source>
</evidence>
<dbReference type="AlphaFoldDB" id="A0A1U7M722"/>
<dbReference type="PANTHER" id="PTHR43776:SF7">
    <property type="entry name" value="D,D-DIPEPTIDE TRANSPORT ATP-BINDING PROTEIN DDPF-RELATED"/>
    <property type="match status" value="1"/>
</dbReference>
<dbReference type="CDD" id="cd03257">
    <property type="entry name" value="ABC_NikE_OppD_transporters"/>
    <property type="match status" value="1"/>
</dbReference>
<dbReference type="PROSITE" id="PS50893">
    <property type="entry name" value="ABC_TRANSPORTER_2"/>
    <property type="match status" value="1"/>
</dbReference>
<dbReference type="InterPro" id="IPR003593">
    <property type="entry name" value="AAA+_ATPase"/>
</dbReference>
<dbReference type="PROSITE" id="PS00211">
    <property type="entry name" value="ABC_TRANSPORTER_1"/>
    <property type="match status" value="1"/>
</dbReference>
<dbReference type="PANTHER" id="PTHR43776">
    <property type="entry name" value="TRANSPORT ATP-BINDING PROTEIN"/>
    <property type="match status" value="1"/>
</dbReference>
<name>A0A1U7M722_TISCR</name>
<dbReference type="EMBL" id="LTDM01000011">
    <property type="protein sequence ID" value="OLS03112.1"/>
    <property type="molecule type" value="Genomic_DNA"/>
</dbReference>
<evidence type="ECO:0000313" key="7">
    <source>
        <dbReference type="Proteomes" id="UP000186112"/>
    </source>
</evidence>
<dbReference type="Gene3D" id="3.40.50.300">
    <property type="entry name" value="P-loop containing nucleotide triphosphate hydrolases"/>
    <property type="match status" value="1"/>
</dbReference>
<dbReference type="OrthoDB" id="9806285at2"/>
<dbReference type="GO" id="GO:0055085">
    <property type="term" value="P:transmembrane transport"/>
    <property type="evidence" value="ECO:0007669"/>
    <property type="project" value="UniProtKB-ARBA"/>
</dbReference>
<sequence length="330" mass="37386">MKDVILKVNNLSQKFKIKSKKLFDKPKILKAVNNVSFEVYRGETLGIIGESGCGKSTLGRTIIKLLNPTEGEILYNGKKINDLRGSQLKSIRKDIQIIFQDPYSSLDPRKTTGYLIEEPMIIHNIDDSKKRREKVETLLKEVGLDVKHYNRYPHEFSGGQRQRINIARALALDPKLIICDEPVSALDVSVQAQVLNLFKDLQKKHGLTYIFISHDLSVVKYISDRIVIMYLGKIVEIGDNESIYSDPKHPYTLALFSAIPPESPFEKKEKLTLEGEIPSPLNLPKDCPLTGRCPHEMAICSQKNPELVDVGKSHKVACFLYQQKGNEKNE</sequence>
<dbReference type="InterPro" id="IPR050319">
    <property type="entry name" value="ABC_transp_ATP-bind"/>
</dbReference>
<gene>
    <name evidence="6" type="primary">oppF_1</name>
    <name evidence="6" type="ORF">TICRE_08090</name>
</gene>
<dbReference type="FunFam" id="3.40.50.300:FF:000016">
    <property type="entry name" value="Oligopeptide ABC transporter ATP-binding component"/>
    <property type="match status" value="1"/>
</dbReference>
<evidence type="ECO:0000256" key="3">
    <source>
        <dbReference type="ARBA" id="ARBA00022741"/>
    </source>
</evidence>
<dbReference type="InterPro" id="IPR013563">
    <property type="entry name" value="Oligopep_ABC_C"/>
</dbReference>
<dbReference type="InterPro" id="IPR027417">
    <property type="entry name" value="P-loop_NTPase"/>
</dbReference>
<reference evidence="6 7" key="1">
    <citation type="submission" date="2016-02" db="EMBL/GenBank/DDBJ databases">
        <title>Genome sequence of Tissierella creatinophila DSM 6911.</title>
        <authorList>
            <person name="Poehlein A."/>
            <person name="Daniel R."/>
        </authorList>
    </citation>
    <scope>NUCLEOTIDE SEQUENCE [LARGE SCALE GENOMIC DNA]</scope>
    <source>
        <strain evidence="6 7">DSM 6911</strain>
    </source>
</reference>
<evidence type="ECO:0000313" key="6">
    <source>
        <dbReference type="EMBL" id="OLS03112.1"/>
    </source>
</evidence>
<keyword evidence="4 6" id="KW-0067">ATP-binding</keyword>